<dbReference type="PANTHER" id="PTHR45138:SF23">
    <property type="entry name" value="SIGNALING PROTEIN"/>
    <property type="match status" value="1"/>
</dbReference>
<feature type="transmembrane region" description="Helical" evidence="1">
    <location>
        <begin position="168"/>
        <end position="187"/>
    </location>
</feature>
<dbReference type="SUPFAM" id="SSF55073">
    <property type="entry name" value="Nucleotide cyclase"/>
    <property type="match status" value="1"/>
</dbReference>
<evidence type="ECO:0000313" key="3">
    <source>
        <dbReference type="EMBL" id="MED1203805.1"/>
    </source>
</evidence>
<dbReference type="SMART" id="SM00267">
    <property type="entry name" value="GGDEF"/>
    <property type="match status" value="1"/>
</dbReference>
<protein>
    <submittedName>
        <fullName evidence="3">GGDEF domain-containing protein</fullName>
    </submittedName>
</protein>
<reference evidence="3 4" key="1">
    <citation type="submission" date="2023-03" db="EMBL/GenBank/DDBJ databases">
        <title>Bacillus Genome Sequencing.</title>
        <authorList>
            <person name="Dunlap C."/>
        </authorList>
    </citation>
    <scope>NUCLEOTIDE SEQUENCE [LARGE SCALE GENOMIC DNA]</scope>
    <source>
        <strain evidence="3 4">B-23453</strain>
    </source>
</reference>
<keyword evidence="1" id="KW-0472">Membrane</keyword>
<sequence>MKFLLKLFPLIANKTFSNLHADLLFDRIKRISLLLIITYPCFFYVDFFLLHSVQNHLFRSILSGVHLTGFLYSLCFLVCYKKITSRLKPTLILLSVIVYLLLGLVSSLNSQLLTGNIDAYVIILMAVATILPLHPIKSSLLFGCTQIFFLAGLNIMELNHNSLLTKEINSTGAAIIAFFISFTFFSYKLKDFQYEQRLKEDKESFHTLFHINPTPLLIIRINDYQILLMNQHARDYYQLPDSETADGSFFFKAPFIGERILHRLMSERSIKNYAIKHTGLGLSHKWSLLNMECVEYAQESCILIGSTDITHLKQKEEELLEHASLDPLTGVLNRRSGIAFLEELLNNPMPSAFILGFIDINDLKKVNDQLGHSAGDEMIKRVCAIVQEKMDSSDAFFRFGGDEFILVSKRKTVEGIQDFWDSVTMEFEHYNASDKAPYRLSVSHGFIEHKKGSSITVEALLEHADKEMYKEKQRYKRQLTY</sequence>
<dbReference type="InterPro" id="IPR029787">
    <property type="entry name" value="Nucleotide_cyclase"/>
</dbReference>
<dbReference type="NCBIfam" id="TIGR00254">
    <property type="entry name" value="GGDEF"/>
    <property type="match status" value="1"/>
</dbReference>
<organism evidence="3 4">
    <name type="scientific">Heyndrickxia acidicola</name>
    <dbReference type="NCBI Taxonomy" id="209389"/>
    <lineage>
        <taxon>Bacteria</taxon>
        <taxon>Bacillati</taxon>
        <taxon>Bacillota</taxon>
        <taxon>Bacilli</taxon>
        <taxon>Bacillales</taxon>
        <taxon>Bacillaceae</taxon>
        <taxon>Heyndrickxia</taxon>
    </lineage>
</organism>
<dbReference type="Proteomes" id="UP001341444">
    <property type="component" value="Unassembled WGS sequence"/>
</dbReference>
<gene>
    <name evidence="3" type="ORF">P4T90_12095</name>
</gene>
<name>A0ABU6ML83_9BACI</name>
<dbReference type="Gene3D" id="3.30.70.270">
    <property type="match status" value="1"/>
</dbReference>
<comment type="caution">
    <text evidence="3">The sequence shown here is derived from an EMBL/GenBank/DDBJ whole genome shotgun (WGS) entry which is preliminary data.</text>
</comment>
<evidence type="ECO:0000259" key="2">
    <source>
        <dbReference type="PROSITE" id="PS50887"/>
    </source>
</evidence>
<dbReference type="PROSITE" id="PS50887">
    <property type="entry name" value="GGDEF"/>
    <property type="match status" value="1"/>
</dbReference>
<feature type="transmembrane region" description="Helical" evidence="1">
    <location>
        <begin position="57"/>
        <end position="79"/>
    </location>
</feature>
<dbReference type="InterPro" id="IPR050469">
    <property type="entry name" value="Diguanylate_Cyclase"/>
</dbReference>
<evidence type="ECO:0000256" key="1">
    <source>
        <dbReference type="SAM" id="Phobius"/>
    </source>
</evidence>
<feature type="transmembrane region" description="Helical" evidence="1">
    <location>
        <begin position="91"/>
        <end position="111"/>
    </location>
</feature>
<dbReference type="Pfam" id="PF00990">
    <property type="entry name" value="GGDEF"/>
    <property type="match status" value="1"/>
</dbReference>
<dbReference type="EMBL" id="JARMAB010000016">
    <property type="protein sequence ID" value="MED1203805.1"/>
    <property type="molecule type" value="Genomic_DNA"/>
</dbReference>
<feature type="transmembrane region" description="Helical" evidence="1">
    <location>
        <begin position="140"/>
        <end position="156"/>
    </location>
</feature>
<keyword evidence="1" id="KW-0812">Transmembrane</keyword>
<feature type="transmembrane region" description="Helical" evidence="1">
    <location>
        <begin position="31"/>
        <end position="51"/>
    </location>
</feature>
<accession>A0ABU6ML83</accession>
<keyword evidence="4" id="KW-1185">Reference proteome</keyword>
<feature type="transmembrane region" description="Helical" evidence="1">
    <location>
        <begin position="117"/>
        <end position="133"/>
    </location>
</feature>
<dbReference type="RefSeq" id="WP_066269737.1">
    <property type="nucleotide sequence ID" value="NZ_JARMAB010000016.1"/>
</dbReference>
<evidence type="ECO:0000313" key="4">
    <source>
        <dbReference type="Proteomes" id="UP001341444"/>
    </source>
</evidence>
<dbReference type="CDD" id="cd01949">
    <property type="entry name" value="GGDEF"/>
    <property type="match status" value="1"/>
</dbReference>
<dbReference type="InterPro" id="IPR043128">
    <property type="entry name" value="Rev_trsase/Diguanyl_cyclase"/>
</dbReference>
<feature type="domain" description="GGDEF" evidence="2">
    <location>
        <begin position="351"/>
        <end position="481"/>
    </location>
</feature>
<dbReference type="InterPro" id="IPR000160">
    <property type="entry name" value="GGDEF_dom"/>
</dbReference>
<dbReference type="PANTHER" id="PTHR45138">
    <property type="entry name" value="REGULATORY COMPONENTS OF SENSORY TRANSDUCTION SYSTEM"/>
    <property type="match status" value="1"/>
</dbReference>
<keyword evidence="1" id="KW-1133">Transmembrane helix</keyword>
<proteinExistence type="predicted"/>